<dbReference type="SUPFAM" id="SSF46689">
    <property type="entry name" value="Homeodomain-like"/>
    <property type="match status" value="1"/>
</dbReference>
<evidence type="ECO:0000313" key="12">
    <source>
        <dbReference type="Proteomes" id="UP001153387"/>
    </source>
</evidence>
<keyword evidence="5" id="KW-0805">Transcription regulation</keyword>
<feature type="domain" description="Response regulatory" evidence="10">
    <location>
        <begin position="3"/>
        <end position="120"/>
    </location>
</feature>
<proteinExistence type="predicted"/>
<dbReference type="Gene3D" id="3.40.50.2300">
    <property type="match status" value="1"/>
</dbReference>
<evidence type="ECO:0000313" key="11">
    <source>
        <dbReference type="EMBL" id="MDG0790844.1"/>
    </source>
</evidence>
<name>A0A9X4KEU3_9BACL</name>
<evidence type="ECO:0000256" key="5">
    <source>
        <dbReference type="ARBA" id="ARBA00023015"/>
    </source>
</evidence>
<dbReference type="GO" id="GO:0003700">
    <property type="term" value="F:DNA-binding transcription factor activity"/>
    <property type="evidence" value="ECO:0007669"/>
    <property type="project" value="InterPro"/>
</dbReference>
<keyword evidence="4" id="KW-0902">Two-component regulatory system</keyword>
<dbReference type="GO" id="GO:0043565">
    <property type="term" value="F:sequence-specific DNA binding"/>
    <property type="evidence" value="ECO:0007669"/>
    <property type="project" value="InterPro"/>
</dbReference>
<dbReference type="PROSITE" id="PS50110">
    <property type="entry name" value="RESPONSE_REGULATORY"/>
    <property type="match status" value="1"/>
</dbReference>
<keyword evidence="12" id="KW-1185">Reference proteome</keyword>
<evidence type="ECO:0000256" key="3">
    <source>
        <dbReference type="ARBA" id="ARBA00022553"/>
    </source>
</evidence>
<dbReference type="PANTHER" id="PTHR42713">
    <property type="entry name" value="HISTIDINE KINASE-RELATED"/>
    <property type="match status" value="1"/>
</dbReference>
<dbReference type="SMART" id="SM00342">
    <property type="entry name" value="HTH_ARAC"/>
    <property type="match status" value="1"/>
</dbReference>
<dbReference type="Pfam" id="PF00072">
    <property type="entry name" value="Response_reg"/>
    <property type="match status" value="1"/>
</dbReference>
<dbReference type="SUPFAM" id="SSF52172">
    <property type="entry name" value="CheY-like"/>
    <property type="match status" value="1"/>
</dbReference>
<evidence type="ECO:0000256" key="7">
    <source>
        <dbReference type="ARBA" id="ARBA00023163"/>
    </source>
</evidence>
<feature type="domain" description="HTH araC/xylS-type" evidence="9">
    <location>
        <begin position="242"/>
        <end position="340"/>
    </location>
</feature>
<dbReference type="RefSeq" id="WP_277564635.1">
    <property type="nucleotide sequence ID" value="NZ_JAPDHZ010000002.1"/>
</dbReference>
<dbReference type="AlphaFoldDB" id="A0A9X4KEU3"/>
<evidence type="ECO:0000256" key="1">
    <source>
        <dbReference type="ARBA" id="ARBA00004496"/>
    </source>
</evidence>
<comment type="subcellular location">
    <subcellularLocation>
        <location evidence="1">Cytoplasm</location>
    </subcellularLocation>
</comment>
<sequence length="351" mass="39379">MIKVLMVEDEPLVRRGIASMMPFERFGMTLVGEASSGEEALEALKRLQADVLLADISMPGMSGLELLAIVRERYPRVLPVMLTCHQDFHYLQQAMRLGAVDYMVKTQLDDDSVQELLGRVARRLQEQQGEPSVGAVGTGIQGDDIAAAWETLSWLVDDRRYGQMLDDTARALPAAVWRGKLEESLQLWLDKCPSLEQARPASGWPAGSSVSELAEEAEAFRSAARRLLRGTMYSEEVIRSVVRAVDLLHERPGERPNQADVCKAVTMSVGYFSKCFKEIAGQSYVAAAQRMSLREAEQLLRNTNEPVYRIAELAGFEDEKYFGKIFRLKTGLTPGEYRLRSRNETKAREDE</sequence>
<dbReference type="SMART" id="SM00448">
    <property type="entry name" value="REC"/>
    <property type="match status" value="1"/>
</dbReference>
<dbReference type="InterPro" id="IPR018060">
    <property type="entry name" value="HTH_AraC"/>
</dbReference>
<dbReference type="PANTHER" id="PTHR42713:SF3">
    <property type="entry name" value="TRANSCRIPTIONAL REGULATORY PROTEIN HPTR"/>
    <property type="match status" value="1"/>
</dbReference>
<dbReference type="PROSITE" id="PS01124">
    <property type="entry name" value="HTH_ARAC_FAMILY_2"/>
    <property type="match status" value="1"/>
</dbReference>
<comment type="caution">
    <text evidence="11">The sequence shown here is derived from an EMBL/GenBank/DDBJ whole genome shotgun (WGS) entry which is preliminary data.</text>
</comment>
<evidence type="ECO:0000259" key="9">
    <source>
        <dbReference type="PROSITE" id="PS01124"/>
    </source>
</evidence>
<keyword evidence="3 8" id="KW-0597">Phosphoprotein</keyword>
<gene>
    <name evidence="11" type="ORF">OMP38_08190</name>
</gene>
<evidence type="ECO:0000256" key="4">
    <source>
        <dbReference type="ARBA" id="ARBA00023012"/>
    </source>
</evidence>
<dbReference type="InterPro" id="IPR001789">
    <property type="entry name" value="Sig_transdc_resp-reg_receiver"/>
</dbReference>
<dbReference type="Proteomes" id="UP001153387">
    <property type="component" value="Unassembled WGS sequence"/>
</dbReference>
<dbReference type="CDD" id="cd17536">
    <property type="entry name" value="REC_YesN-like"/>
    <property type="match status" value="1"/>
</dbReference>
<dbReference type="EMBL" id="JAPDHZ010000002">
    <property type="protein sequence ID" value="MDG0790844.1"/>
    <property type="molecule type" value="Genomic_DNA"/>
</dbReference>
<evidence type="ECO:0000256" key="8">
    <source>
        <dbReference type="PROSITE-ProRule" id="PRU00169"/>
    </source>
</evidence>
<dbReference type="GO" id="GO:0005737">
    <property type="term" value="C:cytoplasm"/>
    <property type="evidence" value="ECO:0007669"/>
    <property type="project" value="UniProtKB-SubCell"/>
</dbReference>
<reference evidence="11 12" key="1">
    <citation type="submission" date="2022-10" db="EMBL/GenBank/DDBJ databases">
        <title>Comparative genomic analysis of Cohnella hashimotonis sp. nov., isolated from the International Space Station.</title>
        <authorList>
            <person name="Simpson A."/>
            <person name="Venkateswaran K."/>
        </authorList>
    </citation>
    <scope>NUCLEOTIDE SEQUENCE [LARGE SCALE GENOMIC DNA]</scope>
    <source>
        <strain evidence="11 12">DSM 18997</strain>
    </source>
</reference>
<evidence type="ECO:0000256" key="6">
    <source>
        <dbReference type="ARBA" id="ARBA00023125"/>
    </source>
</evidence>
<keyword evidence="7" id="KW-0804">Transcription</keyword>
<dbReference type="InterPro" id="IPR009057">
    <property type="entry name" value="Homeodomain-like_sf"/>
</dbReference>
<evidence type="ECO:0000256" key="2">
    <source>
        <dbReference type="ARBA" id="ARBA00022490"/>
    </source>
</evidence>
<dbReference type="Gene3D" id="1.10.10.60">
    <property type="entry name" value="Homeodomain-like"/>
    <property type="match status" value="2"/>
</dbReference>
<feature type="modified residue" description="4-aspartylphosphate" evidence="8">
    <location>
        <position position="55"/>
    </location>
</feature>
<evidence type="ECO:0000259" key="10">
    <source>
        <dbReference type="PROSITE" id="PS50110"/>
    </source>
</evidence>
<keyword evidence="2" id="KW-0963">Cytoplasm</keyword>
<organism evidence="11 12">
    <name type="scientific">Cohnella ginsengisoli</name>
    <dbReference type="NCBI Taxonomy" id="425004"/>
    <lineage>
        <taxon>Bacteria</taxon>
        <taxon>Bacillati</taxon>
        <taxon>Bacillota</taxon>
        <taxon>Bacilli</taxon>
        <taxon>Bacillales</taxon>
        <taxon>Paenibacillaceae</taxon>
        <taxon>Cohnella</taxon>
    </lineage>
</organism>
<dbReference type="Pfam" id="PF12833">
    <property type="entry name" value="HTH_18"/>
    <property type="match status" value="1"/>
</dbReference>
<protein>
    <submittedName>
        <fullName evidence="11">Response regulator</fullName>
    </submittedName>
</protein>
<accession>A0A9X4KEU3</accession>
<dbReference type="InterPro" id="IPR011006">
    <property type="entry name" value="CheY-like_superfamily"/>
</dbReference>
<keyword evidence="6" id="KW-0238">DNA-binding</keyword>
<dbReference type="GO" id="GO:0000160">
    <property type="term" value="P:phosphorelay signal transduction system"/>
    <property type="evidence" value="ECO:0007669"/>
    <property type="project" value="UniProtKB-KW"/>
</dbReference>
<dbReference type="InterPro" id="IPR051552">
    <property type="entry name" value="HptR"/>
</dbReference>